<evidence type="ECO:0000256" key="9">
    <source>
        <dbReference type="ARBA" id="ARBA00022723"/>
    </source>
</evidence>
<evidence type="ECO:0000256" key="11">
    <source>
        <dbReference type="ARBA" id="ARBA00022989"/>
    </source>
</evidence>
<feature type="transmembrane region" description="Helical" evidence="17">
    <location>
        <begin position="41"/>
        <end position="65"/>
    </location>
</feature>
<evidence type="ECO:0000313" key="20">
    <source>
        <dbReference type="EMBL" id="AQS51630.1"/>
    </source>
</evidence>
<evidence type="ECO:0000256" key="6">
    <source>
        <dbReference type="ARBA" id="ARBA00022617"/>
    </source>
</evidence>
<comment type="function">
    <text evidence="1 16">Component of the ubiquinol-cytochrome c reductase complex (complex III or cytochrome b-c1 complex), which is a respiratory chain that generates an electrochemical potential coupled to ATP synthesis.</text>
</comment>
<accession>A0A1U9K0R5</accession>
<keyword evidence="9 15" id="KW-0479">Metal-binding</keyword>
<comment type="subcellular location">
    <subcellularLocation>
        <location evidence="2">Membrane</location>
        <topology evidence="2">Multi-pass membrane protein</topology>
    </subcellularLocation>
</comment>
<dbReference type="InterPro" id="IPR005797">
    <property type="entry name" value="Cyt_b/b6_N"/>
</dbReference>
<dbReference type="AlphaFoldDB" id="A0A1U9K0R5"/>
<evidence type="ECO:0000256" key="16">
    <source>
        <dbReference type="RuleBase" id="RU003385"/>
    </source>
</evidence>
<keyword evidence="10 16" id="KW-0249">Electron transport</keyword>
<comment type="cofactor">
    <cofactor evidence="16">
        <name>heme b</name>
        <dbReference type="ChEBI" id="CHEBI:60344"/>
    </cofactor>
    <text evidence="16">Binds 2 heme groups non-covalently.</text>
</comment>
<dbReference type="Proteomes" id="UP000189369">
    <property type="component" value="Chromosome"/>
</dbReference>
<dbReference type="Pfam" id="PF00033">
    <property type="entry name" value="Cytochrome_B"/>
    <property type="match status" value="1"/>
</dbReference>
<keyword evidence="5 16" id="KW-0813">Transport</keyword>
<comment type="subunit">
    <text evidence="3 16">The main subunits of complex b-c1 are: cytochrome b, cytochrome c1 and the Rieske protein.</text>
</comment>
<evidence type="ECO:0000256" key="10">
    <source>
        <dbReference type="ARBA" id="ARBA00022982"/>
    </source>
</evidence>
<feature type="transmembrane region" description="Helical" evidence="17">
    <location>
        <begin position="254"/>
        <end position="271"/>
    </location>
</feature>
<evidence type="ECO:0000256" key="5">
    <source>
        <dbReference type="ARBA" id="ARBA00022448"/>
    </source>
</evidence>
<evidence type="ECO:0000256" key="8">
    <source>
        <dbReference type="ARBA" id="ARBA00022692"/>
    </source>
</evidence>
<name>A0A1U9K0R5_9BURK</name>
<dbReference type="STRING" id="643674.PAEH1_08760"/>
<dbReference type="PROSITE" id="PS51002">
    <property type="entry name" value="CYTB_NTER"/>
    <property type="match status" value="1"/>
</dbReference>
<feature type="transmembrane region" description="Helical" evidence="17">
    <location>
        <begin position="192"/>
        <end position="215"/>
    </location>
</feature>
<evidence type="ECO:0000259" key="18">
    <source>
        <dbReference type="PROSITE" id="PS51002"/>
    </source>
</evidence>
<dbReference type="GO" id="GO:0022904">
    <property type="term" value="P:respiratory electron transport chain"/>
    <property type="evidence" value="ECO:0007669"/>
    <property type="project" value="InterPro"/>
</dbReference>
<keyword evidence="11 17" id="KW-1133">Transmembrane helix</keyword>
<dbReference type="InterPro" id="IPR027387">
    <property type="entry name" value="Cytb/b6-like_sf"/>
</dbReference>
<evidence type="ECO:0000256" key="4">
    <source>
        <dbReference type="ARBA" id="ARBA00013531"/>
    </source>
</evidence>
<keyword evidence="7 16" id="KW-0679">Respiratory chain</keyword>
<evidence type="ECO:0000256" key="2">
    <source>
        <dbReference type="ARBA" id="ARBA00004141"/>
    </source>
</evidence>
<dbReference type="EMBL" id="CP019697">
    <property type="protein sequence ID" value="AQS51630.1"/>
    <property type="molecule type" value="Genomic_DNA"/>
</dbReference>
<dbReference type="FunFam" id="1.20.810.10:FF:000004">
    <property type="entry name" value="Cytochrome b"/>
    <property type="match status" value="1"/>
</dbReference>
<feature type="transmembrane region" description="Helical" evidence="17">
    <location>
        <begin position="125"/>
        <end position="147"/>
    </location>
</feature>
<dbReference type="GO" id="GO:0046872">
    <property type="term" value="F:metal ion binding"/>
    <property type="evidence" value="ECO:0007669"/>
    <property type="project" value="UniProtKB-KW"/>
</dbReference>
<protein>
    <recommendedName>
        <fullName evidence="4 16">Cytochrome b</fullName>
    </recommendedName>
</protein>
<evidence type="ECO:0000256" key="1">
    <source>
        <dbReference type="ARBA" id="ARBA00002444"/>
    </source>
</evidence>
<feature type="domain" description="Cytochrome b/b6 C-terminal region profile" evidence="19">
    <location>
        <begin position="235"/>
        <end position="454"/>
    </location>
</feature>
<feature type="binding site" evidence="14">
    <location>
        <position position="216"/>
    </location>
    <ligand>
        <name>a ubiquinone</name>
        <dbReference type="ChEBI" id="CHEBI:16389"/>
    </ligand>
</feature>
<evidence type="ECO:0000256" key="7">
    <source>
        <dbReference type="ARBA" id="ARBA00022660"/>
    </source>
</evidence>
<dbReference type="OrthoDB" id="9804503at2"/>
<proteinExistence type="inferred from homology"/>
<feature type="binding site" description="axial binding residue" evidence="15">
    <location>
        <position position="109"/>
    </location>
    <ligand>
        <name>heme b</name>
        <dbReference type="ChEBI" id="CHEBI:60344"/>
        <label>b566</label>
    </ligand>
    <ligandPart>
        <name>Fe</name>
        <dbReference type="ChEBI" id="CHEBI:18248"/>
    </ligandPart>
</feature>
<gene>
    <name evidence="20" type="ORF">PAEH1_08760</name>
</gene>
<dbReference type="PANTHER" id="PTHR19271">
    <property type="entry name" value="CYTOCHROME B"/>
    <property type="match status" value="1"/>
</dbReference>
<feature type="transmembrane region" description="Helical" evidence="17">
    <location>
        <begin position="340"/>
        <end position="358"/>
    </location>
</feature>
<sequence>MADDKTVETTGLLGWVDKRFPLTKLYKEHMSEYYAPKNFNFWYFFGSLAMLVLVIQIVSGIFLVMNYKPDAELAFASVEYIMREVPGGWFIRYMHSTGASMFFVVVYLHMLRGLFYGSYRKPRELVWIFGVAIFLCLMAEAFLGYLLPWGQMSYWGAQVIVNLFAAIPFVGPELAIWIRGDYVVSDATLNRFFSLHVIAIPLVLIGLVVAHLIALHEVGSNNPDGVEIKQGPKDATGRPLDGIPFHPYYSVHDIVGVAGFMIVFAAILFFAPEMGGYFLEFNNFIPADSMKTPPHIAPVWYFTPFYSMLRATTDDFTWLLAGASVLAAIVFLIKGLPGKMRIIVPAILIAVAIALKVFDAKFWGVVAMGGTVVILFFLPWLDHSPVKSIRYRPTWHKVLYAIFIVNFLMLGYLGTQPPSDLYNLLSQVGTVIYLAFFFLMPVWSRLGTFKPVPERVTFRAH</sequence>
<dbReference type="GO" id="GO:0016491">
    <property type="term" value="F:oxidoreductase activity"/>
    <property type="evidence" value="ECO:0007669"/>
    <property type="project" value="InterPro"/>
</dbReference>
<dbReference type="InterPro" id="IPR005798">
    <property type="entry name" value="Cyt_b/b6_C"/>
</dbReference>
<evidence type="ECO:0000256" key="13">
    <source>
        <dbReference type="ARBA" id="ARBA00023136"/>
    </source>
</evidence>
<dbReference type="Gene3D" id="1.20.810.10">
    <property type="entry name" value="Cytochrome Bc1 Complex, Chain C"/>
    <property type="match status" value="1"/>
</dbReference>
<feature type="binding site" description="axial binding residue" evidence="15">
    <location>
        <position position="196"/>
    </location>
    <ligand>
        <name>heme b</name>
        <dbReference type="ChEBI" id="CHEBI:60344"/>
        <label>b562</label>
    </ligand>
    <ligandPart>
        <name>Fe</name>
        <dbReference type="ChEBI" id="CHEBI:18248"/>
    </ligandPart>
</feature>
<dbReference type="InterPro" id="IPR036150">
    <property type="entry name" value="Cyt_b/b6_C_sf"/>
</dbReference>
<comment type="cofactor">
    <cofactor evidence="15">
        <name>heme</name>
        <dbReference type="ChEBI" id="CHEBI:30413"/>
    </cofactor>
    <text evidence="15">Binds 2 heme groups non-covalently.</text>
</comment>
<dbReference type="SUPFAM" id="SSF81342">
    <property type="entry name" value="Transmembrane di-heme cytochromes"/>
    <property type="match status" value="1"/>
</dbReference>
<evidence type="ECO:0000259" key="19">
    <source>
        <dbReference type="PROSITE" id="PS51003"/>
    </source>
</evidence>
<dbReference type="InterPro" id="IPR016174">
    <property type="entry name" value="Di-haem_cyt_TM"/>
</dbReference>
<keyword evidence="13 17" id="KW-0472">Membrane</keyword>
<dbReference type="InterPro" id="IPR030689">
    <property type="entry name" value="Cytochrome_b"/>
</dbReference>
<feature type="transmembrane region" description="Helical" evidence="17">
    <location>
        <begin position="316"/>
        <end position="333"/>
    </location>
</feature>
<dbReference type="CDD" id="cd00284">
    <property type="entry name" value="Cytochrome_b_N"/>
    <property type="match status" value="1"/>
</dbReference>
<feature type="transmembrane region" description="Helical" evidence="17">
    <location>
        <begin position="159"/>
        <end position="180"/>
    </location>
</feature>
<feature type="domain" description="Cytochrome b/b6 N-terminal region profile" evidence="18">
    <location>
        <begin position="12"/>
        <end position="224"/>
    </location>
</feature>
<dbReference type="GO" id="GO:0008121">
    <property type="term" value="F:quinol-cytochrome-c reductase activity"/>
    <property type="evidence" value="ECO:0007669"/>
    <property type="project" value="InterPro"/>
</dbReference>
<comment type="similarity">
    <text evidence="16">Belongs to the cytochrome b family.</text>
</comment>
<evidence type="ECO:0000256" key="15">
    <source>
        <dbReference type="PIRSR" id="PIRSR038885-2"/>
    </source>
</evidence>
<dbReference type="Pfam" id="PF00032">
    <property type="entry name" value="Cytochrom_B_C"/>
    <property type="match status" value="2"/>
</dbReference>
<dbReference type="PROSITE" id="PS51003">
    <property type="entry name" value="CYTB_CTER"/>
    <property type="match status" value="1"/>
</dbReference>
<dbReference type="KEGG" id="phn:PAEH1_08760"/>
<keyword evidence="8 16" id="KW-0812">Transmembrane</keyword>
<evidence type="ECO:0000256" key="14">
    <source>
        <dbReference type="PIRSR" id="PIRSR038885-1"/>
    </source>
</evidence>
<dbReference type="PIRSF" id="PIRSF038885">
    <property type="entry name" value="COB"/>
    <property type="match status" value="1"/>
</dbReference>
<feature type="transmembrane region" description="Helical" evidence="17">
    <location>
        <begin position="394"/>
        <end position="415"/>
    </location>
</feature>
<dbReference type="GO" id="GO:0045275">
    <property type="term" value="C:respiratory chain complex III"/>
    <property type="evidence" value="ECO:0007669"/>
    <property type="project" value="InterPro"/>
</dbReference>
<dbReference type="SUPFAM" id="SSF81648">
    <property type="entry name" value="a domain/subunit of cytochrome bc1 complex (Ubiquinol-cytochrome c reductase)"/>
    <property type="match status" value="2"/>
</dbReference>
<feature type="transmembrane region" description="Helical" evidence="17">
    <location>
        <begin position="364"/>
        <end position="382"/>
    </location>
</feature>
<keyword evidence="6 15" id="KW-0349">Heme</keyword>
<feature type="transmembrane region" description="Helical" evidence="17">
    <location>
        <begin position="99"/>
        <end position="119"/>
    </location>
</feature>
<feature type="binding site" description="axial binding residue" evidence="15">
    <location>
        <position position="95"/>
    </location>
    <ligand>
        <name>heme b</name>
        <dbReference type="ChEBI" id="CHEBI:60344"/>
        <label>b562</label>
    </ligand>
    <ligandPart>
        <name>Fe</name>
        <dbReference type="ChEBI" id="CHEBI:18248"/>
    </ligandPart>
</feature>
<reference evidence="20 21" key="1">
    <citation type="submission" date="2017-01" db="EMBL/GenBank/DDBJ databases">
        <title>Complete Genome Sequence of Paenalcaligenes hominis, Isolated from a paraplegic Patient with neurogenic bladder.</title>
        <authorList>
            <person name="Mukhopadhyay R."/>
            <person name="Joaquin J."/>
            <person name="Hogue R."/>
            <person name="Kilaru A."/>
            <person name="Jospin G."/>
            <person name="Mars K."/>
            <person name="Eisen J.A."/>
            <person name="Chaturvedi V."/>
        </authorList>
    </citation>
    <scope>NUCLEOTIDE SEQUENCE [LARGE SCALE GENOMIC DNA]</scope>
    <source>
        <strain evidence="20 21">15S00501</strain>
    </source>
</reference>
<feature type="binding site" description="axial binding residue" evidence="15">
    <location>
        <position position="211"/>
    </location>
    <ligand>
        <name>heme b</name>
        <dbReference type="ChEBI" id="CHEBI:60344"/>
        <label>b566</label>
    </ligand>
    <ligandPart>
        <name>Fe</name>
        <dbReference type="ChEBI" id="CHEBI:18248"/>
    </ligandPart>
</feature>
<keyword evidence="12 15" id="KW-0408">Iron</keyword>
<dbReference type="PANTHER" id="PTHR19271:SF16">
    <property type="entry name" value="CYTOCHROME B"/>
    <property type="match status" value="1"/>
</dbReference>
<dbReference type="InterPro" id="IPR048259">
    <property type="entry name" value="Cytochrome_b_N_euk/bac"/>
</dbReference>
<evidence type="ECO:0000256" key="3">
    <source>
        <dbReference type="ARBA" id="ARBA00011649"/>
    </source>
</evidence>
<evidence type="ECO:0000256" key="17">
    <source>
        <dbReference type="SAM" id="Phobius"/>
    </source>
</evidence>
<feature type="transmembrane region" description="Helical" evidence="17">
    <location>
        <begin position="421"/>
        <end position="440"/>
    </location>
</feature>
<organism evidence="20 21">
    <name type="scientific">Paenalcaligenes hominis</name>
    <dbReference type="NCBI Taxonomy" id="643674"/>
    <lineage>
        <taxon>Bacteria</taxon>
        <taxon>Pseudomonadati</taxon>
        <taxon>Pseudomonadota</taxon>
        <taxon>Betaproteobacteria</taxon>
        <taxon>Burkholderiales</taxon>
        <taxon>Alcaligenaceae</taxon>
        <taxon>Paenalcaligenes</taxon>
    </lineage>
</organism>
<evidence type="ECO:0000313" key="21">
    <source>
        <dbReference type="Proteomes" id="UP000189369"/>
    </source>
</evidence>
<evidence type="ECO:0000256" key="12">
    <source>
        <dbReference type="ARBA" id="ARBA00023004"/>
    </source>
</evidence>